<accession>A0A9W8A6H5</accession>
<feature type="compositionally biased region" description="Basic and acidic residues" evidence="1">
    <location>
        <begin position="267"/>
        <end position="288"/>
    </location>
</feature>
<evidence type="ECO:0000313" key="2">
    <source>
        <dbReference type="EMBL" id="KAJ1924163.1"/>
    </source>
</evidence>
<dbReference type="EMBL" id="JANBPT010000289">
    <property type="protein sequence ID" value="KAJ1924163.1"/>
    <property type="molecule type" value="Genomic_DNA"/>
</dbReference>
<sequence>MLGWVSYQGVPTRNQAYGMRDWLRTALAINDMNRAHLLKDILQTLPPVDFHFSIHVIPLGTYLDRLAIARYFVVSYLEESVPQTLKQVTESYEDGRLRGFINRYIASLRSGESINAAGAALHNLWETITEDSDGGGEKPHPPPKRNDAAKPPTPGRPWGKPREGDEQRTTSTSAQEEDSQRDSSTKRQKGAIRPPKSSEASNPDGDGGNGKEKGKGDVSRITSDKDFDNRHSKMSPEMAFKIENTVRKQQQQQQRSARDGSGGGDGNVRKDDDRSHNEKKSGGNDKRQPPSGDE</sequence>
<dbReference type="AlphaFoldDB" id="A0A9W8A6H5"/>
<feature type="compositionally biased region" description="Basic and acidic residues" evidence="1">
    <location>
        <begin position="135"/>
        <end position="148"/>
    </location>
</feature>
<gene>
    <name evidence="2" type="ORF">IWQ60_005392</name>
</gene>
<protein>
    <submittedName>
        <fullName evidence="2">Uncharacterized protein</fullName>
    </submittedName>
</protein>
<evidence type="ECO:0000256" key="1">
    <source>
        <dbReference type="SAM" id="MobiDB-lite"/>
    </source>
</evidence>
<dbReference type="Proteomes" id="UP001150569">
    <property type="component" value="Unassembled WGS sequence"/>
</dbReference>
<comment type="caution">
    <text evidence="2">The sequence shown here is derived from an EMBL/GenBank/DDBJ whole genome shotgun (WGS) entry which is preliminary data.</text>
</comment>
<name>A0A9W8A6H5_9FUNG</name>
<feature type="region of interest" description="Disordered" evidence="1">
    <location>
        <begin position="129"/>
        <end position="294"/>
    </location>
</feature>
<organism evidence="2 3">
    <name type="scientific">Tieghemiomyces parasiticus</name>
    <dbReference type="NCBI Taxonomy" id="78921"/>
    <lineage>
        <taxon>Eukaryota</taxon>
        <taxon>Fungi</taxon>
        <taxon>Fungi incertae sedis</taxon>
        <taxon>Zoopagomycota</taxon>
        <taxon>Kickxellomycotina</taxon>
        <taxon>Dimargaritomycetes</taxon>
        <taxon>Dimargaritales</taxon>
        <taxon>Dimargaritaceae</taxon>
        <taxon>Tieghemiomyces</taxon>
    </lineage>
</organism>
<feature type="compositionally biased region" description="Basic and acidic residues" evidence="1">
    <location>
        <begin position="209"/>
        <end position="231"/>
    </location>
</feature>
<reference evidence="2" key="1">
    <citation type="submission" date="2022-07" db="EMBL/GenBank/DDBJ databases">
        <title>Phylogenomic reconstructions and comparative analyses of Kickxellomycotina fungi.</title>
        <authorList>
            <person name="Reynolds N.K."/>
            <person name="Stajich J.E."/>
            <person name="Barry K."/>
            <person name="Grigoriev I.V."/>
            <person name="Crous P."/>
            <person name="Smith M.E."/>
        </authorList>
    </citation>
    <scope>NUCLEOTIDE SEQUENCE</scope>
    <source>
        <strain evidence="2">RSA 861</strain>
    </source>
</reference>
<proteinExistence type="predicted"/>
<evidence type="ECO:0000313" key="3">
    <source>
        <dbReference type="Proteomes" id="UP001150569"/>
    </source>
</evidence>
<keyword evidence="3" id="KW-1185">Reference proteome</keyword>